<dbReference type="InterPro" id="IPR050177">
    <property type="entry name" value="Lipid_A_modif_metabolic_enz"/>
</dbReference>
<name>A0A0N0H1C7_9ACTN</name>
<dbReference type="PATRIC" id="fig|66876.3.peg.2826"/>
<accession>A0A0N0H1C7</accession>
<dbReference type="Gene3D" id="3.40.50.720">
    <property type="entry name" value="NAD(P)-binding Rossmann-like Domain"/>
    <property type="match status" value="1"/>
</dbReference>
<comment type="caution">
    <text evidence="2">The sequence shown here is derived from an EMBL/GenBank/DDBJ whole genome shotgun (WGS) entry which is preliminary data.</text>
</comment>
<dbReference type="PANTHER" id="PTHR43245">
    <property type="entry name" value="BIFUNCTIONAL POLYMYXIN RESISTANCE PROTEIN ARNA"/>
    <property type="match status" value="1"/>
</dbReference>
<dbReference type="InterPro" id="IPR036291">
    <property type="entry name" value="NAD(P)-bd_dom_sf"/>
</dbReference>
<gene>
    <name evidence="2" type="ORF">ADL29_12820</name>
</gene>
<feature type="domain" description="Thioester reductase (TE)" evidence="1">
    <location>
        <begin position="40"/>
        <end position="208"/>
    </location>
</feature>
<dbReference type="RefSeq" id="WP_053923785.1">
    <property type="nucleotide sequence ID" value="NZ_LGKG01000101.1"/>
</dbReference>
<dbReference type="SUPFAM" id="SSF51735">
    <property type="entry name" value="NAD(P)-binding Rossmann-fold domains"/>
    <property type="match status" value="1"/>
</dbReference>
<dbReference type="Proteomes" id="UP000037982">
    <property type="component" value="Unassembled WGS sequence"/>
</dbReference>
<organism evidence="2 3">
    <name type="scientific">Streptomyces chattanoogensis</name>
    <dbReference type="NCBI Taxonomy" id="66876"/>
    <lineage>
        <taxon>Bacteria</taxon>
        <taxon>Bacillati</taxon>
        <taxon>Actinomycetota</taxon>
        <taxon>Actinomycetes</taxon>
        <taxon>Kitasatosporales</taxon>
        <taxon>Streptomycetaceae</taxon>
        <taxon>Streptomyces</taxon>
    </lineage>
</organism>
<dbReference type="EMBL" id="LGKG01000101">
    <property type="protein sequence ID" value="KPC64379.1"/>
    <property type="molecule type" value="Genomic_DNA"/>
</dbReference>
<proteinExistence type="predicted"/>
<evidence type="ECO:0000313" key="2">
    <source>
        <dbReference type="EMBL" id="KPC64379.1"/>
    </source>
</evidence>
<sequence length="337" mass="35707">MTETVLLTGASGAVGQGLLPALCRRHHVIALAHSMPVAGVENIVGELAEDRFGLDAGAYRALARRVDTVLHCAAVTRFDADPQTLHRVNVAGTRRVAQFAADAGSRLLFMSSAFTARAHLAGGTGHGAPANHYVLSKVAAEEALAESGVPVVVLRPSILIGDSRTGRMSQTQGIHVLMSSAVERRIAMIPAHDKAPIDFIAQDVLARATTALMDSGRTTGEFWLTAGEESMSLRQVTDLCLKYSAGSALNRVGPRLIPQQTVERLIRPAFADSLSTRELRGLDRLQLLMSVLDVDTPLPSSFGSTPELPALGAAHFLAALEATVAHLAAPRRRAAAR</sequence>
<dbReference type="Pfam" id="PF07993">
    <property type="entry name" value="NAD_binding_4"/>
    <property type="match status" value="1"/>
</dbReference>
<evidence type="ECO:0000313" key="3">
    <source>
        <dbReference type="Proteomes" id="UP000037982"/>
    </source>
</evidence>
<dbReference type="AlphaFoldDB" id="A0A0N0H1C7"/>
<keyword evidence="3" id="KW-1185">Reference proteome</keyword>
<protein>
    <recommendedName>
        <fullName evidence="1">Thioester reductase (TE) domain-containing protein</fullName>
    </recommendedName>
</protein>
<reference evidence="3" key="1">
    <citation type="submission" date="2015-07" db="EMBL/GenBank/DDBJ databases">
        <authorList>
            <person name="Ju K.-S."/>
            <person name="Doroghazi J.R."/>
            <person name="Metcalf W.W."/>
        </authorList>
    </citation>
    <scope>NUCLEOTIDE SEQUENCE [LARGE SCALE GENOMIC DNA]</scope>
    <source>
        <strain evidence="3">NRRL ISP-5002</strain>
    </source>
</reference>
<evidence type="ECO:0000259" key="1">
    <source>
        <dbReference type="Pfam" id="PF07993"/>
    </source>
</evidence>
<dbReference type="InterPro" id="IPR013120">
    <property type="entry name" value="FAR_NAD-bd"/>
</dbReference>